<dbReference type="Proteomes" id="UP000316213">
    <property type="component" value="Unassembled WGS sequence"/>
</dbReference>
<dbReference type="AlphaFoldDB" id="A0A5C6AIZ6"/>
<evidence type="ECO:0000313" key="2">
    <source>
        <dbReference type="EMBL" id="TWT99041.1"/>
    </source>
</evidence>
<reference evidence="2 3" key="1">
    <citation type="submission" date="2019-02" db="EMBL/GenBank/DDBJ databases">
        <title>Deep-cultivation of Planctomycetes and their phenomic and genomic characterization uncovers novel biology.</title>
        <authorList>
            <person name="Wiegand S."/>
            <person name="Jogler M."/>
            <person name="Boedeker C."/>
            <person name="Pinto D."/>
            <person name="Vollmers J."/>
            <person name="Rivas-Marin E."/>
            <person name="Kohn T."/>
            <person name="Peeters S.H."/>
            <person name="Heuer A."/>
            <person name="Rast P."/>
            <person name="Oberbeckmann S."/>
            <person name="Bunk B."/>
            <person name="Jeske O."/>
            <person name="Meyerdierks A."/>
            <person name="Storesund J.E."/>
            <person name="Kallscheuer N."/>
            <person name="Luecker S."/>
            <person name="Lage O.M."/>
            <person name="Pohl T."/>
            <person name="Merkel B.J."/>
            <person name="Hornburger P."/>
            <person name="Mueller R.-W."/>
            <person name="Bruemmer F."/>
            <person name="Labrenz M."/>
            <person name="Spormann A.M."/>
            <person name="Op Den Camp H."/>
            <person name="Overmann J."/>
            <person name="Amann R."/>
            <person name="Jetten M.S.M."/>
            <person name="Mascher T."/>
            <person name="Medema M.H."/>
            <person name="Devos D.P."/>
            <person name="Kaster A.-K."/>
            <person name="Ovreas L."/>
            <person name="Rohde M."/>
            <person name="Galperin M.Y."/>
            <person name="Jogler C."/>
        </authorList>
    </citation>
    <scope>NUCLEOTIDE SEQUENCE [LARGE SCALE GENOMIC DNA]</scope>
    <source>
        <strain evidence="2 3">Pla100</strain>
    </source>
</reference>
<evidence type="ECO:0000313" key="3">
    <source>
        <dbReference type="Proteomes" id="UP000316213"/>
    </source>
</evidence>
<dbReference type="RefSeq" id="WP_197167830.1">
    <property type="nucleotide sequence ID" value="NZ_SJPM01000003.1"/>
</dbReference>
<evidence type="ECO:0000259" key="1">
    <source>
        <dbReference type="Pfam" id="PF07596"/>
    </source>
</evidence>
<dbReference type="InterPro" id="IPR011453">
    <property type="entry name" value="DUF1559"/>
</dbReference>
<sequence length="333" mass="36121">MSLSRTRPFRGAFTLVELLVVIAIIGILVGLLLPAVQAARAAARRMSCSNNMKQCGLALHNYHSTFQRFPGIGHDSASAFSILAQILPYAEQADLQDLIDFSAPIYTGTGYAFSIHPNNLQAAETRVPMFRCPSDPREGRFTEFDCDAAAGQSYQGTNVVACTGSGRDQSWDLRAKTDGLFYYGSSTAFRDILDGTSHTVVFAETLLGDNSTSSTAPIHAEDKVAWTGHFTVDNPDVESLTRGPVWSWFGYRGYAWISGKAYSSTFSTYTPPNANHSDVCQLAYGWFGARSHHSGGVNVTLADGSVRFVSESVDLELWRDAGSVMDGDVPGEL</sequence>
<keyword evidence="3" id="KW-1185">Reference proteome</keyword>
<dbReference type="NCBIfam" id="TIGR02532">
    <property type="entry name" value="IV_pilin_GFxxxE"/>
    <property type="match status" value="1"/>
</dbReference>
<dbReference type="Gene3D" id="3.30.700.10">
    <property type="entry name" value="Glycoprotein, Type 4 Pilin"/>
    <property type="match status" value="1"/>
</dbReference>
<gene>
    <name evidence="2" type="ORF">Pla100_22150</name>
</gene>
<dbReference type="Pfam" id="PF07963">
    <property type="entry name" value="N_methyl"/>
    <property type="match status" value="1"/>
</dbReference>
<dbReference type="NCBIfam" id="TIGR04294">
    <property type="entry name" value="pre_pil_HX9DG"/>
    <property type="match status" value="1"/>
</dbReference>
<protein>
    <recommendedName>
        <fullName evidence="1">DUF1559 domain-containing protein</fullName>
    </recommendedName>
</protein>
<name>A0A5C6AIZ6_9BACT</name>
<dbReference type="SUPFAM" id="SSF54523">
    <property type="entry name" value="Pili subunits"/>
    <property type="match status" value="1"/>
</dbReference>
<organism evidence="2 3">
    <name type="scientific">Neorhodopirellula pilleata</name>
    <dbReference type="NCBI Taxonomy" id="2714738"/>
    <lineage>
        <taxon>Bacteria</taxon>
        <taxon>Pseudomonadati</taxon>
        <taxon>Planctomycetota</taxon>
        <taxon>Planctomycetia</taxon>
        <taxon>Pirellulales</taxon>
        <taxon>Pirellulaceae</taxon>
        <taxon>Neorhodopirellula</taxon>
    </lineage>
</organism>
<dbReference type="PANTHER" id="PTHR30093">
    <property type="entry name" value="GENERAL SECRETION PATHWAY PROTEIN G"/>
    <property type="match status" value="1"/>
</dbReference>
<comment type="caution">
    <text evidence="2">The sequence shown here is derived from an EMBL/GenBank/DDBJ whole genome shotgun (WGS) entry which is preliminary data.</text>
</comment>
<dbReference type="EMBL" id="SJPM01000003">
    <property type="protein sequence ID" value="TWT99041.1"/>
    <property type="molecule type" value="Genomic_DNA"/>
</dbReference>
<dbReference type="Pfam" id="PF07596">
    <property type="entry name" value="SBP_bac_10"/>
    <property type="match status" value="1"/>
</dbReference>
<dbReference type="InterPro" id="IPR027558">
    <property type="entry name" value="Pre_pil_HX9DG_C"/>
</dbReference>
<feature type="domain" description="DUF1559" evidence="1">
    <location>
        <begin position="37"/>
        <end position="316"/>
    </location>
</feature>
<dbReference type="InterPro" id="IPR012902">
    <property type="entry name" value="N_methyl_site"/>
</dbReference>
<dbReference type="InterPro" id="IPR045584">
    <property type="entry name" value="Pilin-like"/>
</dbReference>
<proteinExistence type="predicted"/>
<accession>A0A5C6AIZ6</accession>
<dbReference type="PANTHER" id="PTHR30093:SF2">
    <property type="entry name" value="TYPE II SECRETION SYSTEM PROTEIN H"/>
    <property type="match status" value="1"/>
</dbReference>